<gene>
    <name evidence="1" type="ORF">sscle_10g080170</name>
</gene>
<sequence>MAPSTTMTACHQPVVASKPGKRYIAACTSILIVNLACALDATTIAVALPTISEVLNGNAIEAFWAGTSFLFTSTVW</sequence>
<dbReference type="AlphaFoldDB" id="A0A1D9QE82"/>
<evidence type="ECO:0008006" key="3">
    <source>
        <dbReference type="Google" id="ProtNLM"/>
    </source>
</evidence>
<evidence type="ECO:0000313" key="2">
    <source>
        <dbReference type="Proteomes" id="UP000177798"/>
    </source>
</evidence>
<dbReference type="SUPFAM" id="SSF103473">
    <property type="entry name" value="MFS general substrate transporter"/>
    <property type="match status" value="1"/>
</dbReference>
<reference evidence="2" key="1">
    <citation type="journal article" date="2017" name="Genome Biol. Evol.">
        <title>The complete genome sequence of the phytopathogenic fungus Sclerotinia sclerotiorum reveals insights into the genome architecture of broad host range pathogens.</title>
        <authorList>
            <person name="Derbyshire M."/>
            <person name="Denton-Giles M."/>
            <person name="Hegedus D."/>
            <person name="Seifbarghy S."/>
            <person name="Rollins J."/>
            <person name="van Kan J."/>
            <person name="Seidl M.F."/>
            <person name="Faino L."/>
            <person name="Mbengue M."/>
            <person name="Navaud O."/>
            <person name="Raffaele S."/>
            <person name="Hammond-Kosack K."/>
            <person name="Heard S."/>
            <person name="Oliver R."/>
        </authorList>
    </citation>
    <scope>NUCLEOTIDE SEQUENCE [LARGE SCALE GENOMIC DNA]</scope>
    <source>
        <strain evidence="2">ATCC 18683 / 1980 / Ss-1</strain>
    </source>
</reference>
<dbReference type="OrthoDB" id="3503994at2759"/>
<organism evidence="1 2">
    <name type="scientific">Sclerotinia sclerotiorum (strain ATCC 18683 / 1980 / Ss-1)</name>
    <name type="common">White mold</name>
    <name type="synonym">Whetzelinia sclerotiorum</name>
    <dbReference type="NCBI Taxonomy" id="665079"/>
    <lineage>
        <taxon>Eukaryota</taxon>
        <taxon>Fungi</taxon>
        <taxon>Dikarya</taxon>
        <taxon>Ascomycota</taxon>
        <taxon>Pezizomycotina</taxon>
        <taxon>Leotiomycetes</taxon>
        <taxon>Helotiales</taxon>
        <taxon>Sclerotiniaceae</taxon>
        <taxon>Sclerotinia</taxon>
    </lineage>
</organism>
<proteinExistence type="predicted"/>
<accession>A0A1D9QE82</accession>
<dbReference type="EMBL" id="CP017823">
    <property type="protein sequence ID" value="APA13247.1"/>
    <property type="molecule type" value="Genomic_DNA"/>
</dbReference>
<dbReference type="InterPro" id="IPR036259">
    <property type="entry name" value="MFS_trans_sf"/>
</dbReference>
<name>A0A1D9QE82_SCLS1</name>
<dbReference type="Proteomes" id="UP000177798">
    <property type="component" value="Chromosome 10"/>
</dbReference>
<dbReference type="VEuPathDB" id="FungiDB:sscle_10g080170"/>
<protein>
    <recommendedName>
        <fullName evidence="3">Major facilitator superfamily (MFS) profile domain-containing protein</fullName>
    </recommendedName>
</protein>
<evidence type="ECO:0000313" key="1">
    <source>
        <dbReference type="EMBL" id="APA13247.1"/>
    </source>
</evidence>